<dbReference type="eggNOG" id="ENOG5033DZI">
    <property type="taxonomic scope" value="Bacteria"/>
</dbReference>
<dbReference type="KEGG" id="gwc:GWCH70_3110"/>
<dbReference type="HOGENOM" id="CLU_175301_0_0_9"/>
<accession>C5D8D1</accession>
<gene>
    <name evidence="1" type="ordered locus">GWCH70_3110</name>
</gene>
<evidence type="ECO:0000313" key="1">
    <source>
        <dbReference type="EMBL" id="ACS25769.1"/>
    </source>
</evidence>
<proteinExistence type="predicted"/>
<dbReference type="EMBL" id="CP001638">
    <property type="protein sequence ID" value="ACS25769.1"/>
    <property type="molecule type" value="Genomic_DNA"/>
</dbReference>
<reference evidence="1" key="1">
    <citation type="submission" date="2009-06" db="EMBL/GenBank/DDBJ databases">
        <title>Complete sequence of chromosome of Geopacillus sp. WCH70.</title>
        <authorList>
            <consortium name="US DOE Joint Genome Institute"/>
            <person name="Lucas S."/>
            <person name="Copeland A."/>
            <person name="Lapidus A."/>
            <person name="Glavina del Rio T."/>
            <person name="Dalin E."/>
            <person name="Tice H."/>
            <person name="Bruce D."/>
            <person name="Goodwin L."/>
            <person name="Pitluck S."/>
            <person name="Chertkov O."/>
            <person name="Brettin T."/>
            <person name="Detter J.C."/>
            <person name="Han C."/>
            <person name="Larimer F."/>
            <person name="Land M."/>
            <person name="Hauser L."/>
            <person name="Kyrpides N."/>
            <person name="Mikhailova N."/>
            <person name="Brumm P."/>
            <person name="Mead D.A."/>
            <person name="Richardson P."/>
        </authorList>
    </citation>
    <scope>NUCLEOTIDE SEQUENCE [LARGE SCALE GENOMIC DNA]</scope>
    <source>
        <strain evidence="1">WCH70</strain>
    </source>
</reference>
<dbReference type="OrthoDB" id="2362355at2"/>
<dbReference type="STRING" id="471223.GWCH70_3110"/>
<organism evidence="1">
    <name type="scientific">Geobacillus sp. (strain WCH70)</name>
    <dbReference type="NCBI Taxonomy" id="471223"/>
    <lineage>
        <taxon>Bacteria</taxon>
        <taxon>Bacillati</taxon>
        <taxon>Bacillota</taxon>
        <taxon>Bacilli</taxon>
        <taxon>Bacillales</taxon>
        <taxon>Anoxybacillaceae</taxon>
        <taxon>Geobacillus</taxon>
    </lineage>
</organism>
<dbReference type="AlphaFoldDB" id="C5D8D1"/>
<sequence>MEEFVEWFVHMMKSKFGVEVQPERIGSESTELYHDEIDEALIPPNHLEKLPDPLLFQTLIYIDEEENEWIAGIVINEFSKEWLYIVWLKNGEAVSYSFLD</sequence>
<protein>
    <submittedName>
        <fullName evidence="1">Uncharacterized protein</fullName>
    </submittedName>
</protein>
<name>C5D8D1_GEOSW</name>